<sequence>MAEKKPIPNNGSVKLWFVRHGQASFGKEDYDCLSQVGIQQSKILGEYFKRSGLDFDAVYSGQMKRQRDTADLVIDKQPHQSLPVSTIMSEFDEYDFMSIIHDQLPCVMDELGLPENIFGNIQADRKTFQKLFNIIYTRWVAGTHSSGEIESYRQYISRVQKGVLKVVENSQLGQNIGIFTSGGVINVVMQMALDLPDDVATELGWRIRNTSVSLFTAHKGKTADHGSRYDCRLMTFNSTAHLDLLGNPDLVTYR</sequence>
<dbReference type="InterPro" id="IPR051021">
    <property type="entry name" value="Mito_Ser/Thr_phosphatase"/>
</dbReference>
<dbReference type="InterPro" id="IPR013078">
    <property type="entry name" value="His_Pase_superF_clade-1"/>
</dbReference>
<dbReference type="SMART" id="SM00855">
    <property type="entry name" value="PGAM"/>
    <property type="match status" value="1"/>
</dbReference>
<dbReference type="Proteomes" id="UP000184603">
    <property type="component" value="Unassembled WGS sequence"/>
</dbReference>
<dbReference type="AlphaFoldDB" id="A0A1M7Y680"/>
<evidence type="ECO:0000256" key="1">
    <source>
        <dbReference type="ARBA" id="ARBA00022801"/>
    </source>
</evidence>
<keyword evidence="4" id="KW-1185">Reference proteome</keyword>
<organism evidence="3 4">
    <name type="scientific">Desulfopila aestuarii DSM 18488</name>
    <dbReference type="NCBI Taxonomy" id="1121416"/>
    <lineage>
        <taxon>Bacteria</taxon>
        <taxon>Pseudomonadati</taxon>
        <taxon>Thermodesulfobacteriota</taxon>
        <taxon>Desulfobulbia</taxon>
        <taxon>Desulfobulbales</taxon>
        <taxon>Desulfocapsaceae</taxon>
        <taxon>Desulfopila</taxon>
    </lineage>
</organism>
<evidence type="ECO:0000313" key="4">
    <source>
        <dbReference type="Proteomes" id="UP000184603"/>
    </source>
</evidence>
<dbReference type="RefSeq" id="WP_073613465.1">
    <property type="nucleotide sequence ID" value="NZ_FRFE01000009.1"/>
</dbReference>
<dbReference type="GO" id="GO:0016787">
    <property type="term" value="F:hydrolase activity"/>
    <property type="evidence" value="ECO:0007669"/>
    <property type="project" value="UniProtKB-KW"/>
</dbReference>
<accession>A0A1M7Y680</accession>
<dbReference type="SUPFAM" id="SSF53254">
    <property type="entry name" value="Phosphoglycerate mutase-like"/>
    <property type="match status" value="1"/>
</dbReference>
<dbReference type="InterPro" id="IPR029033">
    <property type="entry name" value="His_PPase_superfam"/>
</dbReference>
<dbReference type="OrthoDB" id="280692at2"/>
<name>A0A1M7Y680_9BACT</name>
<proteinExistence type="predicted"/>
<feature type="binding site" evidence="2">
    <location>
        <position position="65"/>
    </location>
    <ligand>
        <name>substrate</name>
    </ligand>
</feature>
<dbReference type="PANTHER" id="PTHR20935">
    <property type="entry name" value="PHOSPHOGLYCERATE MUTASE-RELATED"/>
    <property type="match status" value="1"/>
</dbReference>
<dbReference type="Gene3D" id="3.40.50.1240">
    <property type="entry name" value="Phosphoglycerate mutase-like"/>
    <property type="match status" value="1"/>
</dbReference>
<gene>
    <name evidence="3" type="ORF">SAMN02745220_02163</name>
</gene>
<reference evidence="3 4" key="1">
    <citation type="submission" date="2016-12" db="EMBL/GenBank/DDBJ databases">
        <authorList>
            <person name="Song W.-J."/>
            <person name="Kurnit D.M."/>
        </authorList>
    </citation>
    <scope>NUCLEOTIDE SEQUENCE [LARGE SCALE GENOMIC DNA]</scope>
    <source>
        <strain evidence="3 4">DSM 18488</strain>
    </source>
</reference>
<dbReference type="EMBL" id="FRFE01000009">
    <property type="protein sequence ID" value="SHO48157.1"/>
    <property type="molecule type" value="Genomic_DNA"/>
</dbReference>
<dbReference type="CDD" id="cd07067">
    <property type="entry name" value="HP_PGM_like"/>
    <property type="match status" value="1"/>
</dbReference>
<dbReference type="STRING" id="1121416.SAMN02745220_02163"/>
<evidence type="ECO:0000256" key="2">
    <source>
        <dbReference type="PIRSR" id="PIRSR613078-2"/>
    </source>
</evidence>
<dbReference type="PANTHER" id="PTHR20935:SF0">
    <property type="entry name" value="SERINE_THREONINE-PROTEIN PHOSPHATASE PGAM5, MITOCHONDRIAL"/>
    <property type="match status" value="1"/>
</dbReference>
<dbReference type="Pfam" id="PF00300">
    <property type="entry name" value="His_Phos_1"/>
    <property type="match status" value="2"/>
</dbReference>
<keyword evidence="1" id="KW-0378">Hydrolase</keyword>
<evidence type="ECO:0000313" key="3">
    <source>
        <dbReference type="EMBL" id="SHO48157.1"/>
    </source>
</evidence>
<protein>
    <submittedName>
        <fullName evidence="3">Broad specificity phosphatase PhoE</fullName>
    </submittedName>
</protein>